<evidence type="ECO:0000256" key="2">
    <source>
        <dbReference type="ARBA" id="ARBA00023002"/>
    </source>
</evidence>
<dbReference type="AlphaFoldDB" id="A0A1H9CFK8"/>
<organism evidence="3 4">
    <name type="scientific">Piscibacillus halophilus</name>
    <dbReference type="NCBI Taxonomy" id="571933"/>
    <lineage>
        <taxon>Bacteria</taxon>
        <taxon>Bacillati</taxon>
        <taxon>Bacillota</taxon>
        <taxon>Bacilli</taxon>
        <taxon>Bacillales</taxon>
        <taxon>Bacillaceae</taxon>
        <taxon>Piscibacillus</taxon>
    </lineage>
</organism>
<dbReference type="STRING" id="571933.SAMN05216362_10551"/>
<dbReference type="Pfam" id="PF07355">
    <property type="entry name" value="GRDB"/>
    <property type="match status" value="1"/>
</dbReference>
<evidence type="ECO:0000256" key="1">
    <source>
        <dbReference type="ARBA" id="ARBA00022933"/>
    </source>
</evidence>
<dbReference type="RefSeq" id="WP_091772786.1">
    <property type="nucleotide sequence ID" value="NZ_CAESCL010000028.1"/>
</dbReference>
<evidence type="ECO:0000313" key="4">
    <source>
        <dbReference type="Proteomes" id="UP000199427"/>
    </source>
</evidence>
<keyword evidence="2" id="KW-0560">Oxidoreductase</keyword>
<proteinExistence type="predicted"/>
<reference evidence="3 4" key="1">
    <citation type="submission" date="2016-10" db="EMBL/GenBank/DDBJ databases">
        <authorList>
            <person name="de Groot N.N."/>
        </authorList>
    </citation>
    <scope>NUCLEOTIDE SEQUENCE [LARGE SCALE GENOMIC DNA]</scope>
    <source>
        <strain evidence="3 4">DSM 21633</strain>
    </source>
</reference>
<keyword evidence="1" id="KW-0712">Selenocysteine</keyword>
<dbReference type="Proteomes" id="UP000199427">
    <property type="component" value="Unassembled WGS sequence"/>
</dbReference>
<sequence>MKIRYFLQSKAVLFWSTFFPESYKKFSIKGTIEKNDLPASNTSKPLNSANVALLTSSGVHLNSDRPFDVESDGDYTFRIIPAHSSDQELTATHLYYDTKTAKKDISIVFPLQTLKEIQKDGMIGSVSNLNIGVNGGTLKPEPHEDTATQVAQKLKEGKVDILLLTPG</sequence>
<keyword evidence="4" id="KW-1185">Reference proteome</keyword>
<evidence type="ECO:0000313" key="3">
    <source>
        <dbReference type="EMBL" id="SEP99821.1"/>
    </source>
</evidence>
<dbReference type="EMBL" id="FOES01000005">
    <property type="protein sequence ID" value="SEP99821.1"/>
    <property type="molecule type" value="Genomic_DNA"/>
</dbReference>
<gene>
    <name evidence="3" type="ORF">SAMN05216362_10551</name>
</gene>
<accession>A0A1H9CFK8</accession>
<protein>
    <submittedName>
        <fullName evidence="3">D-proline reductase (Dithiol) PrdB</fullName>
    </submittedName>
</protein>
<dbReference type="InterPro" id="IPR010187">
    <property type="entry name" value="Various_sel_PB"/>
</dbReference>
<name>A0A1H9CFK8_9BACI</name>
<dbReference type="GO" id="GO:0050485">
    <property type="term" value="F:oxidoreductase activity, acting on X-H and Y-H to form an X-Y bond, with a disulfide as acceptor"/>
    <property type="evidence" value="ECO:0007669"/>
    <property type="project" value="InterPro"/>
</dbReference>
<dbReference type="OrthoDB" id="1550957at2"/>